<sequence>MFSTHAPPAPNQPSPRATPIMLTHISALLQQDRHDPRAWVVVSFSATRENPAFILYSVNLRACGVLNSKTFMACAGPPSMRLGRLPVGVTPTPTPTMGYES</sequence>
<evidence type="ECO:0000313" key="3">
    <source>
        <dbReference type="Proteomes" id="UP000287166"/>
    </source>
</evidence>
<keyword evidence="3" id="KW-1185">Reference proteome</keyword>
<organism evidence="2 3">
    <name type="scientific">Sparassis crispa</name>
    <dbReference type="NCBI Taxonomy" id="139825"/>
    <lineage>
        <taxon>Eukaryota</taxon>
        <taxon>Fungi</taxon>
        <taxon>Dikarya</taxon>
        <taxon>Basidiomycota</taxon>
        <taxon>Agaricomycotina</taxon>
        <taxon>Agaricomycetes</taxon>
        <taxon>Polyporales</taxon>
        <taxon>Sparassidaceae</taxon>
        <taxon>Sparassis</taxon>
    </lineage>
</organism>
<proteinExistence type="predicted"/>
<evidence type="ECO:0000256" key="1">
    <source>
        <dbReference type="SAM" id="MobiDB-lite"/>
    </source>
</evidence>
<reference evidence="2 3" key="1">
    <citation type="journal article" date="2018" name="Sci. Rep.">
        <title>Genome sequence of the cauliflower mushroom Sparassis crispa (Hanabiratake) and its association with beneficial usage.</title>
        <authorList>
            <person name="Kiyama R."/>
            <person name="Furutani Y."/>
            <person name="Kawaguchi K."/>
            <person name="Nakanishi T."/>
        </authorList>
    </citation>
    <scope>NUCLEOTIDE SEQUENCE [LARGE SCALE GENOMIC DNA]</scope>
</reference>
<accession>A0A401GPK5</accession>
<gene>
    <name evidence="2" type="ORF">SCP_0601310</name>
</gene>
<dbReference type="Proteomes" id="UP000287166">
    <property type="component" value="Unassembled WGS sequence"/>
</dbReference>
<dbReference type="GeneID" id="38781070"/>
<name>A0A401GPK5_9APHY</name>
<dbReference type="EMBL" id="BFAD01000006">
    <property type="protein sequence ID" value="GBE84153.1"/>
    <property type="molecule type" value="Genomic_DNA"/>
</dbReference>
<feature type="region of interest" description="Disordered" evidence="1">
    <location>
        <begin position="82"/>
        <end position="101"/>
    </location>
</feature>
<protein>
    <submittedName>
        <fullName evidence="2">Uncharacterized protein</fullName>
    </submittedName>
</protein>
<dbReference type="AlphaFoldDB" id="A0A401GPK5"/>
<comment type="caution">
    <text evidence="2">The sequence shown here is derived from an EMBL/GenBank/DDBJ whole genome shotgun (WGS) entry which is preliminary data.</text>
</comment>
<dbReference type="RefSeq" id="XP_027615066.1">
    <property type="nucleotide sequence ID" value="XM_027759265.1"/>
</dbReference>
<dbReference type="InParanoid" id="A0A401GPK5"/>
<evidence type="ECO:0000313" key="2">
    <source>
        <dbReference type="EMBL" id="GBE84153.1"/>
    </source>
</evidence>